<dbReference type="Proteomes" id="UP000544095">
    <property type="component" value="Unassembled WGS sequence"/>
</dbReference>
<evidence type="ECO:0000313" key="3">
    <source>
        <dbReference type="Proteomes" id="UP000544095"/>
    </source>
</evidence>
<protein>
    <submittedName>
        <fullName evidence="2">Uncharacterized protein</fullName>
    </submittedName>
</protein>
<evidence type="ECO:0000313" key="2">
    <source>
        <dbReference type="EMBL" id="KAF5588164.1"/>
    </source>
</evidence>
<dbReference type="AlphaFoldDB" id="A0A8H5L853"/>
<dbReference type="EMBL" id="JAAOAR010000321">
    <property type="protein sequence ID" value="KAF5588164.1"/>
    <property type="molecule type" value="Genomic_DNA"/>
</dbReference>
<sequence>MDPNQNPENGDKTENMAPLGRQHTSLSMVRIPAMAPMPQEVRELKTTAIVDDQGSLVGLQVVNPDGGPQTNVVASSQICGGAIIYKGSYWDAVYQINRHRGSYYVLILSASEHWNLATAVGMRSASMTLRFVSSVNRNARPIRQVDSEKGKSGELVLILMPRGVPYFPNGYPPLPVDGINGPRPRLVMEGMLNGRHYAEASQICQFYFEELQ</sequence>
<keyword evidence="3" id="KW-1185">Reference proteome</keyword>
<organism evidence="2 3">
    <name type="scientific">Fusarium pseudoanthophilum</name>
    <dbReference type="NCBI Taxonomy" id="48495"/>
    <lineage>
        <taxon>Eukaryota</taxon>
        <taxon>Fungi</taxon>
        <taxon>Dikarya</taxon>
        <taxon>Ascomycota</taxon>
        <taxon>Pezizomycotina</taxon>
        <taxon>Sordariomycetes</taxon>
        <taxon>Hypocreomycetidae</taxon>
        <taxon>Hypocreales</taxon>
        <taxon>Nectriaceae</taxon>
        <taxon>Fusarium</taxon>
        <taxon>Fusarium fujikuroi species complex</taxon>
    </lineage>
</organism>
<gene>
    <name evidence="2" type="ORF">FPANT_6696</name>
</gene>
<accession>A0A8H5L853</accession>
<reference evidence="2 3" key="1">
    <citation type="submission" date="2020-05" db="EMBL/GenBank/DDBJ databases">
        <title>Identification and distribution of gene clusters putatively required for synthesis of sphingolipid metabolism inhibitors in phylogenetically diverse species of the filamentous fungus Fusarium.</title>
        <authorList>
            <person name="Kim H.-S."/>
            <person name="Busman M."/>
            <person name="Brown D.W."/>
            <person name="Divon H."/>
            <person name="Uhlig S."/>
            <person name="Proctor R.H."/>
        </authorList>
    </citation>
    <scope>NUCLEOTIDE SEQUENCE [LARGE SCALE GENOMIC DNA]</scope>
    <source>
        <strain evidence="2 3">NRRL 25211</strain>
    </source>
</reference>
<evidence type="ECO:0000256" key="1">
    <source>
        <dbReference type="SAM" id="MobiDB-lite"/>
    </source>
</evidence>
<comment type="caution">
    <text evidence="2">The sequence shown here is derived from an EMBL/GenBank/DDBJ whole genome shotgun (WGS) entry which is preliminary data.</text>
</comment>
<name>A0A8H5L853_9HYPO</name>
<proteinExistence type="predicted"/>
<feature type="region of interest" description="Disordered" evidence="1">
    <location>
        <begin position="1"/>
        <end position="21"/>
    </location>
</feature>